<evidence type="ECO:0000256" key="1">
    <source>
        <dbReference type="ARBA" id="ARBA00022690"/>
    </source>
</evidence>
<evidence type="ECO:0000256" key="3">
    <source>
        <dbReference type="ARBA" id="ARBA00023157"/>
    </source>
</evidence>
<dbReference type="Gene3D" id="2.10.25.10">
    <property type="entry name" value="Laminin"/>
    <property type="match status" value="3"/>
</dbReference>
<protein>
    <submittedName>
        <fullName evidence="7">TIL domain-containing protein</fullName>
    </submittedName>
</protein>
<keyword evidence="1" id="KW-0646">Protease inhibitor</keyword>
<dbReference type="Pfam" id="PF01826">
    <property type="entry name" value="TIL"/>
    <property type="match status" value="3"/>
</dbReference>
<proteinExistence type="predicted"/>
<reference evidence="6" key="1">
    <citation type="journal article" date="2013" name="Genetics">
        <title>The draft genome and transcriptome of Panagrellus redivivus are shaped by the harsh demands of a free-living lifestyle.</title>
        <authorList>
            <person name="Srinivasan J."/>
            <person name="Dillman A.R."/>
            <person name="Macchietto M.G."/>
            <person name="Heikkinen L."/>
            <person name="Lakso M."/>
            <person name="Fracchia K.M."/>
            <person name="Antoshechkin I."/>
            <person name="Mortazavi A."/>
            <person name="Wong G."/>
            <person name="Sternberg P.W."/>
        </authorList>
    </citation>
    <scope>NUCLEOTIDE SEQUENCE [LARGE SCALE GENOMIC DNA]</scope>
    <source>
        <strain evidence="6">MT8872</strain>
    </source>
</reference>
<dbReference type="WBParaSite" id="Pan_g19497.t1">
    <property type="protein sequence ID" value="Pan_g19497.t1"/>
    <property type="gene ID" value="Pan_g19497"/>
</dbReference>
<name>A0A7E4VF88_PANRE</name>
<dbReference type="InterPro" id="IPR002919">
    <property type="entry name" value="TIL_dom"/>
</dbReference>
<dbReference type="PANTHER" id="PTHR23259:SF70">
    <property type="entry name" value="ACCESSORY GLAND PROTEIN ACP62F-RELATED"/>
    <property type="match status" value="1"/>
</dbReference>
<feature type="signal peptide" evidence="4">
    <location>
        <begin position="1"/>
        <end position="21"/>
    </location>
</feature>
<reference evidence="7" key="2">
    <citation type="submission" date="2020-10" db="UniProtKB">
        <authorList>
            <consortium name="WormBaseParasite"/>
        </authorList>
    </citation>
    <scope>IDENTIFICATION</scope>
</reference>
<evidence type="ECO:0000313" key="7">
    <source>
        <dbReference type="WBParaSite" id="Pan_g19497.t1"/>
    </source>
</evidence>
<keyword evidence="2" id="KW-0722">Serine protease inhibitor</keyword>
<keyword evidence="3" id="KW-1015">Disulfide bond</keyword>
<dbReference type="SUPFAM" id="SSF57567">
    <property type="entry name" value="Serine protease inhibitors"/>
    <property type="match status" value="3"/>
</dbReference>
<feature type="chain" id="PRO_5028809956" evidence="4">
    <location>
        <begin position="22"/>
        <end position="227"/>
    </location>
</feature>
<feature type="domain" description="TIL" evidence="5">
    <location>
        <begin position="28"/>
        <end position="79"/>
    </location>
</feature>
<accession>A0A7E4VF88</accession>
<evidence type="ECO:0000313" key="6">
    <source>
        <dbReference type="Proteomes" id="UP000492821"/>
    </source>
</evidence>
<dbReference type="InterPro" id="IPR036084">
    <property type="entry name" value="Ser_inhib-like_sf"/>
</dbReference>
<dbReference type="Proteomes" id="UP000492821">
    <property type="component" value="Unassembled WGS sequence"/>
</dbReference>
<evidence type="ECO:0000256" key="4">
    <source>
        <dbReference type="SAM" id="SignalP"/>
    </source>
</evidence>
<evidence type="ECO:0000256" key="2">
    <source>
        <dbReference type="ARBA" id="ARBA00022900"/>
    </source>
</evidence>
<sequence length="227" mass="24476">MFKTGILPILAVAIFAIAGNAQITVTRCTTNEFFTTCGTCEATCDNRSPVCDRACRPAGCFCRTGFVRHNGQCISPSRCPSGVNVVDRACGANEIYMTCGTCEGTCNNLNPVCDRMCRPAGCYCNSGSVRQNGRCIPISQCWNTVNVVDNNPWARTGRSVVKRYAAAGIMPNQVCRTNERYTTCGPCEPQCGQPNAACTLQCRPAGCYCFNGFSRRANGDCVRDADC</sequence>
<feature type="domain" description="TIL" evidence="5">
    <location>
        <begin position="90"/>
        <end position="141"/>
    </location>
</feature>
<feature type="domain" description="TIL" evidence="5">
    <location>
        <begin position="175"/>
        <end position="227"/>
    </location>
</feature>
<dbReference type="AlphaFoldDB" id="A0A7E4VF88"/>
<dbReference type="InterPro" id="IPR051368">
    <property type="entry name" value="SerProtInhib-TIL_Domain"/>
</dbReference>
<dbReference type="CDD" id="cd19941">
    <property type="entry name" value="TIL"/>
    <property type="match status" value="3"/>
</dbReference>
<organism evidence="6 7">
    <name type="scientific">Panagrellus redivivus</name>
    <name type="common">Microworm</name>
    <dbReference type="NCBI Taxonomy" id="6233"/>
    <lineage>
        <taxon>Eukaryota</taxon>
        <taxon>Metazoa</taxon>
        <taxon>Ecdysozoa</taxon>
        <taxon>Nematoda</taxon>
        <taxon>Chromadorea</taxon>
        <taxon>Rhabditida</taxon>
        <taxon>Tylenchina</taxon>
        <taxon>Panagrolaimomorpha</taxon>
        <taxon>Panagrolaimoidea</taxon>
        <taxon>Panagrolaimidae</taxon>
        <taxon>Panagrellus</taxon>
    </lineage>
</organism>
<dbReference type="PANTHER" id="PTHR23259">
    <property type="entry name" value="RIDDLE"/>
    <property type="match status" value="1"/>
</dbReference>
<evidence type="ECO:0000259" key="5">
    <source>
        <dbReference type="Pfam" id="PF01826"/>
    </source>
</evidence>
<keyword evidence="6" id="KW-1185">Reference proteome</keyword>
<dbReference type="GO" id="GO:0004867">
    <property type="term" value="F:serine-type endopeptidase inhibitor activity"/>
    <property type="evidence" value="ECO:0007669"/>
    <property type="project" value="UniProtKB-KW"/>
</dbReference>
<keyword evidence="4" id="KW-0732">Signal</keyword>